<reference evidence="2 3" key="1">
    <citation type="submission" date="2012-05" db="EMBL/GenBank/DDBJ databases">
        <title>Finished chromosome of genome of Chamaesiphon sp. PCC 6605.</title>
        <authorList>
            <consortium name="US DOE Joint Genome Institute"/>
            <person name="Gugger M."/>
            <person name="Coursin T."/>
            <person name="Rippka R."/>
            <person name="Tandeau De Marsac N."/>
            <person name="Huntemann M."/>
            <person name="Wei C.-L."/>
            <person name="Han J."/>
            <person name="Detter J.C."/>
            <person name="Han C."/>
            <person name="Tapia R."/>
            <person name="Chen A."/>
            <person name="Kyrpides N."/>
            <person name="Mavromatis K."/>
            <person name="Markowitz V."/>
            <person name="Szeto E."/>
            <person name="Ivanova N."/>
            <person name="Pagani I."/>
            <person name="Pati A."/>
            <person name="Goodwin L."/>
            <person name="Nordberg H.P."/>
            <person name="Cantor M.N."/>
            <person name="Hua S.X."/>
            <person name="Woyke T."/>
            <person name="Kerfeld C.A."/>
        </authorList>
    </citation>
    <scope>NUCLEOTIDE SEQUENCE [LARGE SCALE GENOMIC DNA]</scope>
    <source>
        <strain evidence="3">ATCC 27169 / PCC 6605</strain>
    </source>
</reference>
<dbReference type="EMBL" id="CP003600">
    <property type="protein sequence ID" value="AFY93353.1"/>
    <property type="molecule type" value="Genomic_DNA"/>
</dbReference>
<dbReference type="STRING" id="1173020.Cha6605_2275"/>
<dbReference type="HOGENOM" id="CLU_1575679_0_0_3"/>
<organism evidence="2 3">
    <name type="scientific">Chamaesiphon minutus (strain ATCC 27169 / PCC 6605)</name>
    <dbReference type="NCBI Taxonomy" id="1173020"/>
    <lineage>
        <taxon>Bacteria</taxon>
        <taxon>Bacillati</taxon>
        <taxon>Cyanobacteriota</taxon>
        <taxon>Cyanophyceae</taxon>
        <taxon>Gomontiellales</taxon>
        <taxon>Chamaesiphonaceae</taxon>
        <taxon>Chamaesiphon</taxon>
    </lineage>
</organism>
<protein>
    <submittedName>
        <fullName evidence="2">Uncharacterized protein</fullName>
    </submittedName>
</protein>
<evidence type="ECO:0000313" key="3">
    <source>
        <dbReference type="Proteomes" id="UP000010366"/>
    </source>
</evidence>
<feature type="transmembrane region" description="Helical" evidence="1">
    <location>
        <begin position="85"/>
        <end position="109"/>
    </location>
</feature>
<dbReference type="AlphaFoldDB" id="K9UFD4"/>
<name>K9UFD4_CHAP6</name>
<keyword evidence="1" id="KW-0472">Membrane</keyword>
<dbReference type="RefSeq" id="WP_015159503.1">
    <property type="nucleotide sequence ID" value="NC_019697.1"/>
</dbReference>
<gene>
    <name evidence="2" type="ORF">Cha6605_2275</name>
</gene>
<dbReference type="Proteomes" id="UP000010366">
    <property type="component" value="Chromosome"/>
</dbReference>
<evidence type="ECO:0000313" key="2">
    <source>
        <dbReference type="EMBL" id="AFY93353.1"/>
    </source>
</evidence>
<evidence type="ECO:0000256" key="1">
    <source>
        <dbReference type="SAM" id="Phobius"/>
    </source>
</evidence>
<keyword evidence="1" id="KW-0812">Transmembrane</keyword>
<proteinExistence type="predicted"/>
<feature type="transmembrane region" description="Helical" evidence="1">
    <location>
        <begin position="54"/>
        <end position="73"/>
    </location>
</feature>
<sequence>MSKLRIERAINFLVLFTTLFSSLSAAFLVLKYIFNWHYPIATLYRMFAYHNQHPFQYIAIVSVAFGIVGLGWIDRYGSTTSIQQWREVAMVMLLTIVISSPFGGVLWQIHDMQHGFIPENYLGKILQGMSWGLQYGWLIVLLSTPMNLIGFTVGYIVLARLAKRSRTRN</sequence>
<dbReference type="OrthoDB" id="1442681at2"/>
<keyword evidence="1" id="KW-1133">Transmembrane helix</keyword>
<dbReference type="KEGG" id="cmp:Cha6605_2275"/>
<accession>K9UFD4</accession>
<keyword evidence="3" id="KW-1185">Reference proteome</keyword>
<feature type="transmembrane region" description="Helical" evidence="1">
    <location>
        <begin position="135"/>
        <end position="158"/>
    </location>
</feature>
<feature type="transmembrane region" description="Helical" evidence="1">
    <location>
        <begin position="12"/>
        <end position="34"/>
    </location>
</feature>